<evidence type="ECO:0000313" key="3">
    <source>
        <dbReference type="Proteomes" id="UP001286313"/>
    </source>
</evidence>
<reference evidence="2" key="1">
    <citation type="submission" date="2023-10" db="EMBL/GenBank/DDBJ databases">
        <title>Genome assemblies of two species of porcelain crab, Petrolisthes cinctipes and Petrolisthes manimaculis (Anomura: Porcellanidae).</title>
        <authorList>
            <person name="Angst P."/>
        </authorList>
    </citation>
    <scope>NUCLEOTIDE SEQUENCE</scope>
    <source>
        <strain evidence="2">PB745_01</strain>
        <tissue evidence="2">Gill</tissue>
    </source>
</reference>
<dbReference type="Proteomes" id="UP001286313">
    <property type="component" value="Unassembled WGS sequence"/>
</dbReference>
<sequence length="164" mass="17280">MPQGVGRSGEQKKAEEKKCWMSECAERLAAQNPVNLWAILPMMGEAVMRCWGVGGEVHGDGLGGGGDDMLGCGRGGIDEVLGCGWGEVHGDGLGGGGDEVLGCGWGGGWGWVVGVWEGGGAWGWVGGRRCWGVGGEAAWERKEGGPKKNEERKGRVRNAREERE</sequence>
<gene>
    <name evidence="2" type="ORF">Pcinc_038295</name>
</gene>
<comment type="caution">
    <text evidence="2">The sequence shown here is derived from an EMBL/GenBank/DDBJ whole genome shotgun (WGS) entry which is preliminary data.</text>
</comment>
<dbReference type="AlphaFoldDB" id="A0AAE1BR10"/>
<name>A0AAE1BR10_PETCI</name>
<organism evidence="2 3">
    <name type="scientific">Petrolisthes cinctipes</name>
    <name type="common">Flat porcelain crab</name>
    <dbReference type="NCBI Taxonomy" id="88211"/>
    <lineage>
        <taxon>Eukaryota</taxon>
        <taxon>Metazoa</taxon>
        <taxon>Ecdysozoa</taxon>
        <taxon>Arthropoda</taxon>
        <taxon>Crustacea</taxon>
        <taxon>Multicrustacea</taxon>
        <taxon>Malacostraca</taxon>
        <taxon>Eumalacostraca</taxon>
        <taxon>Eucarida</taxon>
        <taxon>Decapoda</taxon>
        <taxon>Pleocyemata</taxon>
        <taxon>Anomura</taxon>
        <taxon>Galatheoidea</taxon>
        <taxon>Porcellanidae</taxon>
        <taxon>Petrolisthes</taxon>
    </lineage>
</organism>
<feature type="region of interest" description="Disordered" evidence="1">
    <location>
        <begin position="138"/>
        <end position="164"/>
    </location>
</feature>
<protein>
    <submittedName>
        <fullName evidence="2">Uncharacterized protein</fullName>
    </submittedName>
</protein>
<accession>A0AAE1BR10</accession>
<evidence type="ECO:0000256" key="1">
    <source>
        <dbReference type="SAM" id="MobiDB-lite"/>
    </source>
</evidence>
<proteinExistence type="predicted"/>
<keyword evidence="3" id="KW-1185">Reference proteome</keyword>
<dbReference type="EMBL" id="JAWQEG010006272">
    <property type="protein sequence ID" value="KAK3855293.1"/>
    <property type="molecule type" value="Genomic_DNA"/>
</dbReference>
<evidence type="ECO:0000313" key="2">
    <source>
        <dbReference type="EMBL" id="KAK3855293.1"/>
    </source>
</evidence>